<gene>
    <name evidence="2" type="ORF">ABVK25_002756</name>
</gene>
<evidence type="ECO:0000313" key="3">
    <source>
        <dbReference type="Proteomes" id="UP001590951"/>
    </source>
</evidence>
<name>A0ABR4BHX3_9LECA</name>
<proteinExistence type="predicted"/>
<dbReference type="Proteomes" id="UP001590951">
    <property type="component" value="Unassembled WGS sequence"/>
</dbReference>
<accession>A0ABR4BHX3</accession>
<feature type="compositionally biased region" description="Polar residues" evidence="1">
    <location>
        <begin position="241"/>
        <end position="259"/>
    </location>
</feature>
<evidence type="ECO:0000256" key="1">
    <source>
        <dbReference type="SAM" id="MobiDB-lite"/>
    </source>
</evidence>
<protein>
    <submittedName>
        <fullName evidence="2">Uncharacterized protein</fullName>
    </submittedName>
</protein>
<keyword evidence="3" id="KW-1185">Reference proteome</keyword>
<evidence type="ECO:0000313" key="2">
    <source>
        <dbReference type="EMBL" id="KAL2057017.1"/>
    </source>
</evidence>
<feature type="compositionally biased region" description="Polar residues" evidence="1">
    <location>
        <begin position="43"/>
        <end position="57"/>
    </location>
</feature>
<comment type="caution">
    <text evidence="2">The sequence shown here is derived from an EMBL/GenBank/DDBJ whole genome shotgun (WGS) entry which is preliminary data.</text>
</comment>
<feature type="compositionally biased region" description="Low complexity" evidence="1">
    <location>
        <begin position="279"/>
        <end position="289"/>
    </location>
</feature>
<feature type="region of interest" description="Disordered" evidence="1">
    <location>
        <begin position="178"/>
        <end position="297"/>
    </location>
</feature>
<feature type="compositionally biased region" description="Polar residues" evidence="1">
    <location>
        <begin position="65"/>
        <end position="90"/>
    </location>
</feature>
<feature type="region of interest" description="Disordered" evidence="1">
    <location>
        <begin position="1"/>
        <end position="114"/>
    </location>
</feature>
<feature type="compositionally biased region" description="Basic and acidic residues" evidence="1">
    <location>
        <begin position="198"/>
        <end position="214"/>
    </location>
</feature>
<dbReference type="EMBL" id="JBHFEH010000006">
    <property type="protein sequence ID" value="KAL2057017.1"/>
    <property type="molecule type" value="Genomic_DNA"/>
</dbReference>
<reference evidence="2 3" key="1">
    <citation type="submission" date="2024-09" db="EMBL/GenBank/DDBJ databases">
        <title>Rethinking Asexuality: The Enigmatic Case of Functional Sexual Genes in Lepraria (Stereocaulaceae).</title>
        <authorList>
            <person name="Doellman M."/>
            <person name="Sun Y."/>
            <person name="Barcenas-Pena A."/>
            <person name="Lumbsch H.T."/>
            <person name="Grewe F."/>
        </authorList>
    </citation>
    <scope>NUCLEOTIDE SEQUENCE [LARGE SCALE GENOMIC DNA]</scope>
    <source>
        <strain evidence="2 3">Grewe 0041</strain>
    </source>
</reference>
<organism evidence="2 3">
    <name type="scientific">Lepraria finkii</name>
    <dbReference type="NCBI Taxonomy" id="1340010"/>
    <lineage>
        <taxon>Eukaryota</taxon>
        <taxon>Fungi</taxon>
        <taxon>Dikarya</taxon>
        <taxon>Ascomycota</taxon>
        <taxon>Pezizomycotina</taxon>
        <taxon>Lecanoromycetes</taxon>
        <taxon>OSLEUM clade</taxon>
        <taxon>Lecanoromycetidae</taxon>
        <taxon>Lecanorales</taxon>
        <taxon>Lecanorineae</taxon>
        <taxon>Stereocaulaceae</taxon>
        <taxon>Lepraria</taxon>
    </lineage>
</organism>
<feature type="compositionally biased region" description="Basic and acidic residues" evidence="1">
    <location>
        <begin position="9"/>
        <end position="18"/>
    </location>
</feature>
<sequence>MLALPIRTQEPRPSRQNRDTYPTSLPGRHGESSPQTFDFRRQLASTMLSVMPSTTPSVPKRPKLSLQTSIAPNFATSTTESPTVRNTKANSFEGPPPTPSSAKQPQVHFPSFPTTLAPSCATHSPYPHDAPYILPIGTHSILRNSPLPKRLLSATSARGRRMFPPVKRVSFQETLVEVAPTPVIEDPSDDETSAPSTEEEHKRRREAIEAEDGHATPTHGKRKRRRDWVWRPMEDDVLVSHETSQSNDGAEASASQLPAPSNIEKVGAGASSPPDLEDSSSIGEASSSRGSERPEIL</sequence>